<sequence length="86" mass="9294">MKTPFVAALLAALLLVLPAAQAECCFPHCVKWVNGPEGPMCLVEKCGDGTEPTPYCGYGKCNIFGCNCDGGCRTASKRRLHMRKMI</sequence>
<dbReference type="Gene3D" id="3.30.70.2800">
    <property type="match status" value="1"/>
</dbReference>
<organism evidence="2 3">
    <name type="scientific">Chlorella sorokiniana</name>
    <name type="common">Freshwater green alga</name>
    <dbReference type="NCBI Taxonomy" id="3076"/>
    <lineage>
        <taxon>Eukaryota</taxon>
        <taxon>Viridiplantae</taxon>
        <taxon>Chlorophyta</taxon>
        <taxon>core chlorophytes</taxon>
        <taxon>Trebouxiophyceae</taxon>
        <taxon>Chlorellales</taxon>
        <taxon>Chlorellaceae</taxon>
        <taxon>Chlorella clade</taxon>
        <taxon>Chlorella</taxon>
    </lineage>
</organism>
<keyword evidence="1" id="KW-0732">Signal</keyword>
<dbReference type="Proteomes" id="UP000239899">
    <property type="component" value="Unassembled WGS sequence"/>
</dbReference>
<evidence type="ECO:0000313" key="2">
    <source>
        <dbReference type="EMBL" id="PRW44326.1"/>
    </source>
</evidence>
<protein>
    <submittedName>
        <fullName evidence="2">Diedel</fullName>
    </submittedName>
</protein>
<evidence type="ECO:0000256" key="1">
    <source>
        <dbReference type="SAM" id="SignalP"/>
    </source>
</evidence>
<dbReference type="EMBL" id="LHPG02000013">
    <property type="protein sequence ID" value="PRW44326.1"/>
    <property type="molecule type" value="Genomic_DNA"/>
</dbReference>
<comment type="caution">
    <text evidence="2">The sequence shown here is derived from an EMBL/GenBank/DDBJ whole genome shotgun (WGS) entry which is preliminary data.</text>
</comment>
<dbReference type="AlphaFoldDB" id="A0A2P6TJR4"/>
<accession>A0A2P6TJR4</accession>
<dbReference type="OrthoDB" id="6513868at2759"/>
<dbReference type="Pfam" id="PF13164">
    <property type="entry name" value="Diedel"/>
    <property type="match status" value="1"/>
</dbReference>
<name>A0A2P6TJR4_CHLSO</name>
<evidence type="ECO:0000313" key="3">
    <source>
        <dbReference type="Proteomes" id="UP000239899"/>
    </source>
</evidence>
<feature type="chain" id="PRO_5015189236" evidence="1">
    <location>
        <begin position="23"/>
        <end position="86"/>
    </location>
</feature>
<proteinExistence type="predicted"/>
<dbReference type="InterPro" id="IPR025061">
    <property type="entry name" value="Diedel"/>
</dbReference>
<reference evidence="2 3" key="1">
    <citation type="journal article" date="2018" name="Plant J.">
        <title>Genome sequences of Chlorella sorokiniana UTEX 1602 and Micractinium conductrix SAG 241.80: implications to maltose excretion by a green alga.</title>
        <authorList>
            <person name="Arriola M.B."/>
            <person name="Velmurugan N."/>
            <person name="Zhang Y."/>
            <person name="Plunkett M.H."/>
            <person name="Hondzo H."/>
            <person name="Barney B.M."/>
        </authorList>
    </citation>
    <scope>NUCLEOTIDE SEQUENCE [LARGE SCALE GENOMIC DNA]</scope>
    <source>
        <strain evidence="3">UTEX 1602</strain>
    </source>
</reference>
<gene>
    <name evidence="2" type="ORF">C2E21_6762</name>
</gene>
<keyword evidence="3" id="KW-1185">Reference proteome</keyword>
<feature type="signal peptide" evidence="1">
    <location>
        <begin position="1"/>
        <end position="22"/>
    </location>
</feature>